<keyword evidence="2" id="KW-1185">Reference proteome</keyword>
<sequence length="148" mass="16567">MTNKVIEKHKRVAIKSGHDENVPNPPKIANKPPKYMVDRICVTVKSSTGQESCTIEIPASIRHKPIIDPSTLLMTSWTLYEMQYINIITAKKNNARPSGPSRYLGTGTSLNKHLITIPSHLLLIDLKENLDFEETGRDFLCLEEAKGA</sequence>
<proteinExistence type="predicted"/>
<protein>
    <submittedName>
        <fullName evidence="1">Predicted protein</fullName>
    </submittedName>
</protein>
<evidence type="ECO:0000313" key="2">
    <source>
        <dbReference type="Proteomes" id="UP000008694"/>
    </source>
</evidence>
<organism evidence="2">
    <name type="scientific">Arabidopsis lyrata subsp. lyrata</name>
    <name type="common">Lyre-leaved rock-cress</name>
    <dbReference type="NCBI Taxonomy" id="81972"/>
    <lineage>
        <taxon>Eukaryota</taxon>
        <taxon>Viridiplantae</taxon>
        <taxon>Streptophyta</taxon>
        <taxon>Embryophyta</taxon>
        <taxon>Tracheophyta</taxon>
        <taxon>Spermatophyta</taxon>
        <taxon>Magnoliopsida</taxon>
        <taxon>eudicotyledons</taxon>
        <taxon>Gunneridae</taxon>
        <taxon>Pentapetalae</taxon>
        <taxon>rosids</taxon>
        <taxon>malvids</taxon>
        <taxon>Brassicales</taxon>
        <taxon>Brassicaceae</taxon>
        <taxon>Camelineae</taxon>
        <taxon>Arabidopsis</taxon>
    </lineage>
</organism>
<evidence type="ECO:0000313" key="1">
    <source>
        <dbReference type="EMBL" id="EFH60542.1"/>
    </source>
</evidence>
<dbReference type="EMBL" id="GL348715">
    <property type="protein sequence ID" value="EFH60542.1"/>
    <property type="molecule type" value="Genomic_DNA"/>
</dbReference>
<name>D7LAG5_ARALL</name>
<dbReference type="Gramene" id="Al_scaffold_0003_76">
    <property type="protein sequence ID" value="Al_scaffold_0003_76"/>
    <property type="gene ID" value="Al_scaffold_0003_76"/>
</dbReference>
<dbReference type="Proteomes" id="UP000008694">
    <property type="component" value="Unassembled WGS sequence"/>
</dbReference>
<reference evidence="2" key="1">
    <citation type="journal article" date="2011" name="Nat. Genet.">
        <title>The Arabidopsis lyrata genome sequence and the basis of rapid genome size change.</title>
        <authorList>
            <person name="Hu T.T."/>
            <person name="Pattyn P."/>
            <person name="Bakker E.G."/>
            <person name="Cao J."/>
            <person name="Cheng J.-F."/>
            <person name="Clark R.M."/>
            <person name="Fahlgren N."/>
            <person name="Fawcett J.A."/>
            <person name="Grimwood J."/>
            <person name="Gundlach H."/>
            <person name="Haberer G."/>
            <person name="Hollister J.D."/>
            <person name="Ossowski S."/>
            <person name="Ottilar R.P."/>
            <person name="Salamov A.A."/>
            <person name="Schneeberger K."/>
            <person name="Spannagl M."/>
            <person name="Wang X."/>
            <person name="Yang L."/>
            <person name="Nasrallah M.E."/>
            <person name="Bergelson J."/>
            <person name="Carrington J.C."/>
            <person name="Gaut B.S."/>
            <person name="Schmutz J."/>
            <person name="Mayer K.F.X."/>
            <person name="Van de Peer Y."/>
            <person name="Grigoriev I.V."/>
            <person name="Nordborg M."/>
            <person name="Weigel D."/>
            <person name="Guo Y.-L."/>
        </authorList>
    </citation>
    <scope>NUCLEOTIDE SEQUENCE [LARGE SCALE GENOMIC DNA]</scope>
    <source>
        <strain evidence="2">cv. MN47</strain>
    </source>
</reference>
<dbReference type="AlphaFoldDB" id="D7LAG5"/>
<accession>D7LAG5</accession>
<gene>
    <name evidence="1" type="ORF">ARALYDRAFT_670879</name>
</gene>
<dbReference type="HOGENOM" id="CLU_1761254_0_0_1"/>